<sequence>MSTPTVARSDNDIQTAVQDELDWTPDVDAAGIGVAVEDGAVILTGEVDQHSERLAAKRAARRVRGVSTVVDALTVHPKASITITDTDVAREVRRALQWADNVPDTVKAEVSDHNVILTGEVLWDFQRRAAQRTVQHLRGVHRVDNRITLFARVSASDAKERIRNALVRNAQLDANHIVVTVIGNRATLSGHVRSWAEREQAGRAAWASPHITEVENNVRVQSD</sequence>
<evidence type="ECO:0000259" key="2">
    <source>
        <dbReference type="PROSITE" id="PS50914"/>
    </source>
</evidence>
<dbReference type="PANTHER" id="PTHR34606:SF4">
    <property type="entry name" value="OUTER MEMBRANE LIPOPROTEIN DOLP"/>
    <property type="match status" value="1"/>
</dbReference>
<dbReference type="Pfam" id="PF04972">
    <property type="entry name" value="BON"/>
    <property type="match status" value="3"/>
</dbReference>
<dbReference type="PROSITE" id="PS50914">
    <property type="entry name" value="BON"/>
    <property type="match status" value="3"/>
</dbReference>
<dbReference type="OrthoDB" id="870892at2"/>
<dbReference type="AlphaFoldDB" id="A0A1H4M4U7"/>
<protein>
    <submittedName>
        <fullName evidence="3">Osmotically-inducible protein OsmY, contains BON domain</fullName>
    </submittedName>
</protein>
<proteinExistence type="predicted"/>
<dbReference type="RefSeq" id="WP_060925988.1">
    <property type="nucleotide sequence ID" value="NZ_FNSQ01000005.1"/>
</dbReference>
<keyword evidence="4" id="KW-1185">Reference proteome</keyword>
<feature type="domain" description="BON" evidence="2">
    <location>
        <begin position="84"/>
        <end position="151"/>
    </location>
</feature>
<dbReference type="Gene3D" id="3.30.1340.30">
    <property type="match status" value="3"/>
</dbReference>
<dbReference type="PANTHER" id="PTHR34606">
    <property type="entry name" value="BON DOMAIN-CONTAINING PROTEIN"/>
    <property type="match status" value="1"/>
</dbReference>
<accession>A0A1H4M4U7</accession>
<feature type="domain" description="BON" evidence="2">
    <location>
        <begin position="154"/>
        <end position="222"/>
    </location>
</feature>
<dbReference type="Proteomes" id="UP000183750">
    <property type="component" value="Unassembled WGS sequence"/>
</dbReference>
<evidence type="ECO:0000313" key="4">
    <source>
        <dbReference type="Proteomes" id="UP000183750"/>
    </source>
</evidence>
<dbReference type="InterPro" id="IPR014004">
    <property type="entry name" value="Transpt-assoc_nodulatn_dom_bac"/>
</dbReference>
<feature type="domain" description="BON" evidence="2">
    <location>
        <begin position="9"/>
        <end position="77"/>
    </location>
</feature>
<evidence type="ECO:0000313" key="3">
    <source>
        <dbReference type="EMBL" id="SEB77963.1"/>
    </source>
</evidence>
<dbReference type="SMART" id="SM00749">
    <property type="entry name" value="BON"/>
    <property type="match status" value="2"/>
</dbReference>
<keyword evidence="1" id="KW-0732">Signal</keyword>
<evidence type="ECO:0000256" key="1">
    <source>
        <dbReference type="ARBA" id="ARBA00022729"/>
    </source>
</evidence>
<dbReference type="InterPro" id="IPR007055">
    <property type="entry name" value="BON_dom"/>
</dbReference>
<gene>
    <name evidence="3" type="ORF">SAMN04489807_2020</name>
</gene>
<name>A0A1H4M4U7_9MICO</name>
<dbReference type="EMBL" id="FNSQ01000005">
    <property type="protein sequence ID" value="SEB77963.1"/>
    <property type="molecule type" value="Genomic_DNA"/>
</dbReference>
<dbReference type="InterPro" id="IPR051686">
    <property type="entry name" value="Lipoprotein_DolP"/>
</dbReference>
<organism evidence="3 4">
    <name type="scientific">Microbacterium hydrocarbonoxydans</name>
    <dbReference type="NCBI Taxonomy" id="273678"/>
    <lineage>
        <taxon>Bacteria</taxon>
        <taxon>Bacillati</taxon>
        <taxon>Actinomycetota</taxon>
        <taxon>Actinomycetes</taxon>
        <taxon>Micrococcales</taxon>
        <taxon>Microbacteriaceae</taxon>
        <taxon>Microbacterium</taxon>
    </lineage>
</organism>
<reference evidence="4" key="1">
    <citation type="submission" date="2016-10" db="EMBL/GenBank/DDBJ databases">
        <authorList>
            <person name="Varghese N."/>
            <person name="Submissions S."/>
        </authorList>
    </citation>
    <scope>NUCLEOTIDE SEQUENCE [LARGE SCALE GENOMIC DNA]</scope>
    <source>
        <strain evidence="4">DSM 16089</strain>
    </source>
</reference>